<name>A0AAV5VXK2_9BILA</name>
<feature type="compositionally biased region" description="Polar residues" evidence="1">
    <location>
        <begin position="11"/>
        <end position="30"/>
    </location>
</feature>
<feature type="compositionally biased region" description="Basic and acidic residues" evidence="1">
    <location>
        <begin position="68"/>
        <end position="81"/>
    </location>
</feature>
<proteinExistence type="predicted"/>
<evidence type="ECO:0000256" key="1">
    <source>
        <dbReference type="SAM" id="MobiDB-lite"/>
    </source>
</evidence>
<evidence type="ECO:0000313" key="3">
    <source>
        <dbReference type="Proteomes" id="UP001432322"/>
    </source>
</evidence>
<keyword evidence="3" id="KW-1185">Reference proteome</keyword>
<organism evidence="2 3">
    <name type="scientific">Pristionchus fissidentatus</name>
    <dbReference type="NCBI Taxonomy" id="1538716"/>
    <lineage>
        <taxon>Eukaryota</taxon>
        <taxon>Metazoa</taxon>
        <taxon>Ecdysozoa</taxon>
        <taxon>Nematoda</taxon>
        <taxon>Chromadorea</taxon>
        <taxon>Rhabditida</taxon>
        <taxon>Rhabditina</taxon>
        <taxon>Diplogasteromorpha</taxon>
        <taxon>Diplogasteroidea</taxon>
        <taxon>Neodiplogasteridae</taxon>
        <taxon>Pristionchus</taxon>
    </lineage>
</organism>
<dbReference type="EMBL" id="BTSY01000004">
    <property type="protein sequence ID" value="GMT24352.1"/>
    <property type="molecule type" value="Genomic_DNA"/>
</dbReference>
<dbReference type="Proteomes" id="UP001432322">
    <property type="component" value="Unassembled WGS sequence"/>
</dbReference>
<feature type="non-terminal residue" evidence="2">
    <location>
        <position position="1"/>
    </location>
</feature>
<dbReference type="AlphaFoldDB" id="A0AAV5VXK2"/>
<reference evidence="2" key="1">
    <citation type="submission" date="2023-10" db="EMBL/GenBank/DDBJ databases">
        <title>Genome assembly of Pristionchus species.</title>
        <authorList>
            <person name="Yoshida K."/>
            <person name="Sommer R.J."/>
        </authorList>
    </citation>
    <scope>NUCLEOTIDE SEQUENCE</scope>
    <source>
        <strain evidence="2">RS5133</strain>
    </source>
</reference>
<accession>A0AAV5VXK2</accession>
<feature type="region of interest" description="Disordered" evidence="1">
    <location>
        <begin position="1"/>
        <end position="89"/>
    </location>
</feature>
<comment type="caution">
    <text evidence="2">The sequence shown here is derived from an EMBL/GenBank/DDBJ whole genome shotgun (WGS) entry which is preliminary data.</text>
</comment>
<protein>
    <submittedName>
        <fullName evidence="2">Uncharacterized protein</fullName>
    </submittedName>
</protein>
<evidence type="ECO:0000313" key="2">
    <source>
        <dbReference type="EMBL" id="GMT24352.1"/>
    </source>
</evidence>
<gene>
    <name evidence="2" type="ORF">PFISCL1PPCAC_15649</name>
</gene>
<feature type="compositionally biased region" description="Polar residues" evidence="1">
    <location>
        <begin position="50"/>
        <end position="63"/>
    </location>
</feature>
<sequence>DRSEIAMLKSINRSQYCSSSSINRMTSTGRLSRHEFYDSSPEEMDSPSSIQSPSTGLPPTQKRSVSRKQSDQQQMERDSNRIRSTSAVTTRDEMIKLEGRWDGWKRGKKSTTITPRSQQTSQFTQEHLQKLIYDTDFDCYYDPVNDRYYKITPM</sequence>